<dbReference type="AlphaFoldDB" id="A0AAN8V9I2"/>
<dbReference type="Pfam" id="PF01764">
    <property type="entry name" value="Lipase_3"/>
    <property type="match status" value="1"/>
</dbReference>
<proteinExistence type="predicted"/>
<evidence type="ECO:0000313" key="4">
    <source>
        <dbReference type="Proteomes" id="UP001370490"/>
    </source>
</evidence>
<dbReference type="InterPro" id="IPR029058">
    <property type="entry name" value="AB_hydrolase_fold"/>
</dbReference>
<dbReference type="GO" id="GO:0016787">
    <property type="term" value="F:hydrolase activity"/>
    <property type="evidence" value="ECO:0007669"/>
    <property type="project" value="UniProtKB-KW"/>
</dbReference>
<dbReference type="PANTHER" id="PTHR31479:SF31">
    <property type="entry name" value="ALPHA_BETA-HYDROLASES SUPERFAMILY PROTEIN"/>
    <property type="match status" value="1"/>
</dbReference>
<keyword evidence="4" id="KW-1185">Reference proteome</keyword>
<accession>A0AAN8V9I2</accession>
<dbReference type="GO" id="GO:0006629">
    <property type="term" value="P:lipid metabolic process"/>
    <property type="evidence" value="ECO:0007669"/>
    <property type="project" value="InterPro"/>
</dbReference>
<name>A0AAN8V9I2_9MAGN</name>
<protein>
    <submittedName>
        <fullName evidence="3">Fungal lipase-like domain</fullName>
    </submittedName>
</protein>
<comment type="caution">
    <text evidence="3">The sequence shown here is derived from an EMBL/GenBank/DDBJ whole genome shotgun (WGS) entry which is preliminary data.</text>
</comment>
<gene>
    <name evidence="3" type="ORF">RJ641_007720</name>
</gene>
<sequence>MASKNEIFSLSGPVHLNAVDWSSYLCRKDTSHRKSIAASLVQGVYVLEKDRQRNRHGPEALSPPWWSSFHFQLVRTLVDDVDLSIFGAIFEFKPPATAFMYNCFGQNAPGFVLAFRGTINKRETMSRDLKLDIKLIFNKLESSSRYRRALQAVHDMVDVGDAANVWLAGHSLGSAIALLAGRHMAKMGSMLETYLFNPPFVAIPIDRIKDQKVKNNLRIAKSTIKAAIALAVKGQHQHQEDQSLVSLSAWIPFLFVNPSDHICSEYIGYFEHRKKMEEMGIGGIERLASQNTWHLLPSVYLTINMSPSPDFKTAHGIHQWWGPNFLGQSQLHQLR</sequence>
<keyword evidence="1" id="KW-0378">Hydrolase</keyword>
<dbReference type="SUPFAM" id="SSF53474">
    <property type="entry name" value="alpha/beta-Hydrolases"/>
    <property type="match status" value="1"/>
</dbReference>
<evidence type="ECO:0000259" key="2">
    <source>
        <dbReference type="Pfam" id="PF01764"/>
    </source>
</evidence>
<dbReference type="InterPro" id="IPR002921">
    <property type="entry name" value="Fungal_lipase-type"/>
</dbReference>
<evidence type="ECO:0000256" key="1">
    <source>
        <dbReference type="ARBA" id="ARBA00022801"/>
    </source>
</evidence>
<reference evidence="3 4" key="1">
    <citation type="submission" date="2023-12" db="EMBL/GenBank/DDBJ databases">
        <title>A high-quality genome assembly for Dillenia turbinata (Dilleniales).</title>
        <authorList>
            <person name="Chanderbali A."/>
        </authorList>
    </citation>
    <scope>NUCLEOTIDE SEQUENCE [LARGE SCALE GENOMIC DNA]</scope>
    <source>
        <strain evidence="3">LSX21</strain>
        <tissue evidence="3">Leaf</tissue>
    </source>
</reference>
<dbReference type="Proteomes" id="UP001370490">
    <property type="component" value="Unassembled WGS sequence"/>
</dbReference>
<dbReference type="PANTHER" id="PTHR31479">
    <property type="entry name" value="ALPHA/BETA-HYDROLASES SUPERFAMILY PROTEIN"/>
    <property type="match status" value="1"/>
</dbReference>
<dbReference type="Gene3D" id="3.40.50.1820">
    <property type="entry name" value="alpha/beta hydrolase"/>
    <property type="match status" value="1"/>
</dbReference>
<organism evidence="3 4">
    <name type="scientific">Dillenia turbinata</name>
    <dbReference type="NCBI Taxonomy" id="194707"/>
    <lineage>
        <taxon>Eukaryota</taxon>
        <taxon>Viridiplantae</taxon>
        <taxon>Streptophyta</taxon>
        <taxon>Embryophyta</taxon>
        <taxon>Tracheophyta</taxon>
        <taxon>Spermatophyta</taxon>
        <taxon>Magnoliopsida</taxon>
        <taxon>eudicotyledons</taxon>
        <taxon>Gunneridae</taxon>
        <taxon>Pentapetalae</taxon>
        <taxon>Dilleniales</taxon>
        <taxon>Dilleniaceae</taxon>
        <taxon>Dillenia</taxon>
    </lineage>
</organism>
<evidence type="ECO:0000313" key="3">
    <source>
        <dbReference type="EMBL" id="KAK6926001.1"/>
    </source>
</evidence>
<feature type="domain" description="Fungal lipase-type" evidence="2">
    <location>
        <begin position="144"/>
        <end position="200"/>
    </location>
</feature>
<dbReference type="EMBL" id="JBAMMX010000015">
    <property type="protein sequence ID" value="KAK6926001.1"/>
    <property type="molecule type" value="Genomic_DNA"/>
</dbReference>